<evidence type="ECO:0000313" key="3">
    <source>
        <dbReference type="Proteomes" id="UP000237798"/>
    </source>
</evidence>
<reference evidence="2 3" key="1">
    <citation type="submission" date="2018-03" db="EMBL/GenBank/DDBJ databases">
        <title>Genome sequence of Clostridium luticellarii DSM 29923.</title>
        <authorList>
            <person name="Poehlein A."/>
            <person name="Daniel R."/>
        </authorList>
    </citation>
    <scope>NUCLEOTIDE SEQUENCE [LARGE SCALE GENOMIC DNA]</scope>
    <source>
        <strain evidence="2 3">DSM 29923</strain>
    </source>
</reference>
<dbReference type="EMBL" id="PVXP01000003">
    <property type="protein sequence ID" value="PRR86565.1"/>
    <property type="molecule type" value="Genomic_DNA"/>
</dbReference>
<dbReference type="RefSeq" id="WP_106007869.1">
    <property type="nucleotide sequence ID" value="NZ_PVXP01000003.1"/>
</dbReference>
<organism evidence="2 3">
    <name type="scientific">Clostridium luticellarii</name>
    <dbReference type="NCBI Taxonomy" id="1691940"/>
    <lineage>
        <taxon>Bacteria</taxon>
        <taxon>Bacillati</taxon>
        <taxon>Bacillota</taxon>
        <taxon>Clostridia</taxon>
        <taxon>Eubacteriales</taxon>
        <taxon>Clostridiaceae</taxon>
        <taxon>Clostridium</taxon>
    </lineage>
</organism>
<dbReference type="OrthoDB" id="1889062at2"/>
<evidence type="ECO:0000313" key="2">
    <source>
        <dbReference type="EMBL" id="PRR86565.1"/>
    </source>
</evidence>
<comment type="caution">
    <text evidence="2">The sequence shown here is derived from an EMBL/GenBank/DDBJ whole genome shotgun (WGS) entry which is preliminary data.</text>
</comment>
<gene>
    <name evidence="2" type="ORF">CLLU_03660</name>
</gene>
<evidence type="ECO:0000259" key="1">
    <source>
        <dbReference type="Pfam" id="PF02897"/>
    </source>
</evidence>
<dbReference type="GO" id="GO:0004252">
    <property type="term" value="F:serine-type endopeptidase activity"/>
    <property type="evidence" value="ECO:0007669"/>
    <property type="project" value="InterPro"/>
</dbReference>
<sequence length="354" mass="40740">MKVFIRIIFYAAAFLNIFTLSGCSVKNKYKNENIKMPSYAQVTAVENKGDKEEIFNVNSSGLIQNESVHNLWEMKYNSKNSVFVYLMGAGENWENGSKIVVLQKNTKSEIKDFFAASDVKMNFSGDKIAYRTFKDSSMGSAQGMKVYDLKNKKQIQLKSRVLVSGNLYEWLDDHRIIYYGSVEGEKNSDKIYLYDFSKDREQVYLDGIRGYCTYFVPIGNNLLILSRDQDEVNLYYYNYRAGKFVFLDDKFQQIYDPMVNRKNGSVFFVGKDAEDRSSLYEFTENNGKLSRITYDFPGEISESSGMAQDKAGNVYFVGMENTGDGQNVFMYDINEKSINIISDHQGKYNIYGEN</sequence>
<dbReference type="Pfam" id="PF02897">
    <property type="entry name" value="Peptidase_S9_N"/>
    <property type="match status" value="1"/>
</dbReference>
<name>A0A2T0BRU3_9CLOT</name>
<dbReference type="Proteomes" id="UP000237798">
    <property type="component" value="Unassembled WGS sequence"/>
</dbReference>
<dbReference type="AlphaFoldDB" id="A0A2T0BRU3"/>
<keyword evidence="3" id="KW-1185">Reference proteome</keyword>
<accession>A0A2T0BRU3</accession>
<feature type="domain" description="Peptidase S9A N-terminal" evidence="1">
    <location>
        <begin position="91"/>
        <end position="203"/>
    </location>
</feature>
<protein>
    <submittedName>
        <fullName evidence="2">Translocation protein TolB</fullName>
    </submittedName>
</protein>
<proteinExistence type="predicted"/>
<dbReference type="SUPFAM" id="SSF69304">
    <property type="entry name" value="Tricorn protease N-terminal domain"/>
    <property type="match status" value="1"/>
</dbReference>
<dbReference type="Gene3D" id="2.130.10.120">
    <property type="entry name" value="Prolyl oligopeptidase, N-terminal domain"/>
    <property type="match status" value="1"/>
</dbReference>
<dbReference type="PROSITE" id="PS51257">
    <property type="entry name" value="PROKAR_LIPOPROTEIN"/>
    <property type="match status" value="1"/>
</dbReference>
<dbReference type="InterPro" id="IPR023302">
    <property type="entry name" value="Pept_S9A_N"/>
</dbReference>